<feature type="transmembrane region" description="Helical" evidence="11">
    <location>
        <begin position="305"/>
        <end position="326"/>
    </location>
</feature>
<dbReference type="Gene3D" id="1.10.287.130">
    <property type="match status" value="1"/>
</dbReference>
<dbReference type="InterPro" id="IPR008979">
    <property type="entry name" value="Galactose-bd-like_sf"/>
</dbReference>
<keyword evidence="11" id="KW-0472">Membrane</keyword>
<sequence>MTKRKIILIVALFLAFLTAFRFMWLHFYTSPQHPFAAQGVLDVRDWDAFNDHSLSLDGEWEFYPNVLLMQNNEDHVSLQAKRGLITVPGKWNHSLQPDTPQVFGYGSYRLRILVDPEKGNSFGFRVPRILTSSEIYINGELQSQTGRPAEDKERYAPLDKPATVYYTLENGREIELVIHVANFDNTRSGGIVNSIDFGLVGPLNQYVSFANNLVSLAVVAYIIHAVYGFILFFVVKRDTRIFHFSMMIICVILATLTDGERLLYEWISFNYEWSVKIVHLTVVGGGYFLFQCFRHLLPTFIRTKVFFVYAIISGISALSILTLPLSYSVQLYPIYLVMMAIPCFLAPIVMFRTTSKIDKNNIFLLLAIIASMNSLVWLFIIERQHVDIFSYPFDLILAMILFASYWFKQYFNILEESQKLTAKLQQSDRDKDDFLATVAHELRNPLHGMLNLTQSVLDRDKNVLGAKSAKDLDMLITVGRRMSYLLNDLLDSARLKTNRIVLQSQRISIHIVTASVIDMLRHMTEGKPILFVNQIPRNFPLVLADENRIIQILFNLLHNAVKYSHSGEIAIRASIHNNWVSISVIDSGIGMNDEVLERVFQPYEQADQPFTSVERGLGLGLSICKQLVEMHGGTLVASSKPHHGSAFTFTLPLSPSSLPEVEDNHLLKEATSLEEVSATSSSNDSHTAIKSTASSDGTCVLAVDDDPVNLKVLVSIFATEPYEIFTATSGTDALSLLDSREWDLIITDVMMPHMSGYELTSRIRERFSISELPILLLTASNRDEDIEAGFRLGANDYVTKPMNATELKARVSSLTNLKQSVNERLRLEAAWLQAQIKPHFLLNTFNSIAALSKMDIDRMDDLMEELSNYMRLSIDFQNFAKVAPLENELTLVRAYLYIQKERFDERLEVVWEVDDHIQLDIPPLTIQPLVENAVIHGILKRVEGGQIRIRITDRGQDVEVCITDNGVGIDEEQLKHILDKQPGERSGIGLLNTDRRLKQHYGTGLTIESKLGKGTTVSFLITKKNLGAHH</sequence>
<dbReference type="SUPFAM" id="SSF55874">
    <property type="entry name" value="ATPase domain of HSP90 chaperone/DNA topoisomerase II/histidine kinase"/>
    <property type="match status" value="2"/>
</dbReference>
<dbReference type="InterPro" id="IPR036097">
    <property type="entry name" value="HisK_dim/P_sf"/>
</dbReference>
<dbReference type="PRINTS" id="PR00344">
    <property type="entry name" value="BCTRLSENSOR"/>
</dbReference>
<dbReference type="InterPro" id="IPR011006">
    <property type="entry name" value="CheY-like_superfamily"/>
</dbReference>
<dbReference type="PANTHER" id="PTHR43547:SF2">
    <property type="entry name" value="HYBRID SIGNAL TRANSDUCTION HISTIDINE KINASE C"/>
    <property type="match status" value="1"/>
</dbReference>
<dbReference type="InterPro" id="IPR003594">
    <property type="entry name" value="HATPase_dom"/>
</dbReference>
<comment type="caution">
    <text evidence="14">The sequence shown here is derived from an EMBL/GenBank/DDBJ whole genome shotgun (WGS) entry which is preliminary data.</text>
</comment>
<feature type="transmembrane region" description="Helical" evidence="11">
    <location>
        <begin position="241"/>
        <end position="257"/>
    </location>
</feature>
<evidence type="ECO:0000256" key="6">
    <source>
        <dbReference type="ARBA" id="ARBA00022741"/>
    </source>
</evidence>
<dbReference type="InterPro" id="IPR010559">
    <property type="entry name" value="Sig_transdc_His_kin_internal"/>
</dbReference>
<dbReference type="Gene3D" id="3.40.50.2300">
    <property type="match status" value="1"/>
</dbReference>
<comment type="subcellular location">
    <subcellularLocation>
        <location evidence="2">Cell membrane</location>
        <topology evidence="2">Multi-pass membrane protein</topology>
    </subcellularLocation>
</comment>
<dbReference type="Pfam" id="PF02518">
    <property type="entry name" value="HATPase_c"/>
    <property type="match status" value="2"/>
</dbReference>
<dbReference type="SUPFAM" id="SSF49785">
    <property type="entry name" value="Galactose-binding domain-like"/>
    <property type="match status" value="1"/>
</dbReference>
<protein>
    <recommendedName>
        <fullName evidence="3">histidine kinase</fullName>
        <ecNumber evidence="3">2.7.13.3</ecNumber>
    </recommendedName>
</protein>
<dbReference type="InterPro" id="IPR005467">
    <property type="entry name" value="His_kinase_dom"/>
</dbReference>
<dbReference type="AlphaFoldDB" id="A0A3M8BSA8"/>
<evidence type="ECO:0000256" key="2">
    <source>
        <dbReference type="ARBA" id="ARBA00004651"/>
    </source>
</evidence>
<keyword evidence="8" id="KW-0067">ATP-binding</keyword>
<feature type="transmembrane region" description="Helical" evidence="11">
    <location>
        <begin position="277"/>
        <end position="293"/>
    </location>
</feature>
<dbReference type="CDD" id="cd17574">
    <property type="entry name" value="REC_OmpR"/>
    <property type="match status" value="1"/>
</dbReference>
<keyword evidence="11" id="KW-1133">Transmembrane helix</keyword>
<evidence type="ECO:0000256" key="3">
    <source>
        <dbReference type="ARBA" id="ARBA00012438"/>
    </source>
</evidence>
<evidence type="ECO:0000259" key="12">
    <source>
        <dbReference type="PROSITE" id="PS50109"/>
    </source>
</evidence>
<dbReference type="PANTHER" id="PTHR43547">
    <property type="entry name" value="TWO-COMPONENT HISTIDINE KINASE"/>
    <property type="match status" value="1"/>
</dbReference>
<dbReference type="InterPro" id="IPR036890">
    <property type="entry name" value="HATPase_C_sf"/>
</dbReference>
<dbReference type="Pfam" id="PF06580">
    <property type="entry name" value="His_kinase"/>
    <property type="match status" value="1"/>
</dbReference>
<evidence type="ECO:0000256" key="8">
    <source>
        <dbReference type="ARBA" id="ARBA00022840"/>
    </source>
</evidence>
<keyword evidence="5" id="KW-0808">Transferase</keyword>
<dbReference type="FunFam" id="3.30.565.10:FF:000006">
    <property type="entry name" value="Sensor histidine kinase WalK"/>
    <property type="match status" value="1"/>
</dbReference>
<dbReference type="CDD" id="cd16922">
    <property type="entry name" value="HATPase_EvgS-ArcB-TorS-like"/>
    <property type="match status" value="1"/>
</dbReference>
<organism evidence="14 15">
    <name type="scientific">Brevibacillus invocatus</name>
    <dbReference type="NCBI Taxonomy" id="173959"/>
    <lineage>
        <taxon>Bacteria</taxon>
        <taxon>Bacillati</taxon>
        <taxon>Bacillota</taxon>
        <taxon>Bacilli</taxon>
        <taxon>Bacillales</taxon>
        <taxon>Paenibacillaceae</taxon>
        <taxon>Brevibacillus</taxon>
    </lineage>
</organism>
<keyword evidence="15" id="KW-1185">Reference proteome</keyword>
<keyword evidence="11" id="KW-0812">Transmembrane</keyword>
<dbReference type="Proteomes" id="UP000282028">
    <property type="component" value="Unassembled WGS sequence"/>
</dbReference>
<proteinExistence type="predicted"/>
<evidence type="ECO:0000313" key="14">
    <source>
        <dbReference type="EMBL" id="RNB66290.1"/>
    </source>
</evidence>
<keyword evidence="4 10" id="KW-0597">Phosphoprotein</keyword>
<dbReference type="PROSITE" id="PS50109">
    <property type="entry name" value="HIS_KIN"/>
    <property type="match status" value="2"/>
</dbReference>
<accession>A0A3M8BSA8</accession>
<feature type="domain" description="Response regulatory" evidence="13">
    <location>
        <begin position="699"/>
        <end position="815"/>
    </location>
</feature>
<feature type="domain" description="Histidine kinase" evidence="12">
    <location>
        <begin position="855"/>
        <end position="1025"/>
    </location>
</feature>
<dbReference type="SUPFAM" id="SSF52172">
    <property type="entry name" value="CheY-like"/>
    <property type="match status" value="1"/>
</dbReference>
<dbReference type="CDD" id="cd00082">
    <property type="entry name" value="HisKA"/>
    <property type="match status" value="1"/>
</dbReference>
<evidence type="ECO:0000259" key="13">
    <source>
        <dbReference type="PROSITE" id="PS50110"/>
    </source>
</evidence>
<dbReference type="Gene3D" id="3.30.565.10">
    <property type="entry name" value="Histidine kinase-like ATPase, C-terminal domain"/>
    <property type="match status" value="2"/>
</dbReference>
<evidence type="ECO:0000256" key="5">
    <source>
        <dbReference type="ARBA" id="ARBA00022679"/>
    </source>
</evidence>
<dbReference type="SMART" id="SM00448">
    <property type="entry name" value="REC"/>
    <property type="match status" value="1"/>
</dbReference>
<evidence type="ECO:0000256" key="10">
    <source>
        <dbReference type="PROSITE-ProRule" id="PRU00169"/>
    </source>
</evidence>
<keyword evidence="6" id="KW-0547">Nucleotide-binding</keyword>
<gene>
    <name evidence="14" type="ORF">EDM52_23355</name>
</gene>
<evidence type="ECO:0000256" key="11">
    <source>
        <dbReference type="SAM" id="Phobius"/>
    </source>
</evidence>
<dbReference type="InterPro" id="IPR011623">
    <property type="entry name" value="7TMR_DISM_rcpt_extracell_dom1"/>
</dbReference>
<feature type="modified residue" description="4-aspartylphosphate" evidence="10">
    <location>
        <position position="748"/>
    </location>
</feature>
<name>A0A3M8BSA8_9BACL</name>
<reference evidence="14 15" key="1">
    <citation type="submission" date="2018-10" db="EMBL/GenBank/DDBJ databases">
        <title>Phylogenomics of Brevibacillus.</title>
        <authorList>
            <person name="Dunlap C."/>
        </authorList>
    </citation>
    <scope>NUCLEOTIDE SEQUENCE [LARGE SCALE GENOMIC DNA]</scope>
    <source>
        <strain evidence="14 15">JCM 12215</strain>
    </source>
</reference>
<dbReference type="Pfam" id="PF00072">
    <property type="entry name" value="Response_reg"/>
    <property type="match status" value="1"/>
</dbReference>
<evidence type="ECO:0000256" key="1">
    <source>
        <dbReference type="ARBA" id="ARBA00000085"/>
    </source>
</evidence>
<dbReference type="InterPro" id="IPR004358">
    <property type="entry name" value="Sig_transdc_His_kin-like_C"/>
</dbReference>
<dbReference type="OrthoDB" id="9809348at2"/>
<dbReference type="SMART" id="SM00388">
    <property type="entry name" value="HisKA"/>
    <property type="match status" value="1"/>
</dbReference>
<keyword evidence="9" id="KW-0902">Two-component regulatory system</keyword>
<evidence type="ECO:0000256" key="7">
    <source>
        <dbReference type="ARBA" id="ARBA00022777"/>
    </source>
</evidence>
<dbReference type="InterPro" id="IPR003661">
    <property type="entry name" value="HisK_dim/P_dom"/>
</dbReference>
<keyword evidence="7" id="KW-0418">Kinase</keyword>
<dbReference type="GO" id="GO:0005886">
    <property type="term" value="C:plasma membrane"/>
    <property type="evidence" value="ECO:0007669"/>
    <property type="project" value="UniProtKB-SubCell"/>
</dbReference>
<dbReference type="GO" id="GO:0000155">
    <property type="term" value="F:phosphorelay sensor kinase activity"/>
    <property type="evidence" value="ECO:0007669"/>
    <property type="project" value="InterPro"/>
</dbReference>
<dbReference type="Gene3D" id="2.60.120.260">
    <property type="entry name" value="Galactose-binding domain-like"/>
    <property type="match status" value="1"/>
</dbReference>
<dbReference type="SMART" id="SM00387">
    <property type="entry name" value="HATPase_c"/>
    <property type="match status" value="2"/>
</dbReference>
<dbReference type="GO" id="GO:0005524">
    <property type="term" value="F:ATP binding"/>
    <property type="evidence" value="ECO:0007669"/>
    <property type="project" value="UniProtKB-KW"/>
</dbReference>
<dbReference type="PROSITE" id="PS50110">
    <property type="entry name" value="RESPONSE_REGULATORY"/>
    <property type="match status" value="1"/>
</dbReference>
<dbReference type="SUPFAM" id="SSF47384">
    <property type="entry name" value="Homodimeric domain of signal transducing histidine kinase"/>
    <property type="match status" value="1"/>
</dbReference>
<dbReference type="EC" id="2.7.13.3" evidence="3"/>
<evidence type="ECO:0000256" key="4">
    <source>
        <dbReference type="ARBA" id="ARBA00022553"/>
    </source>
</evidence>
<dbReference type="InterPro" id="IPR001789">
    <property type="entry name" value="Sig_transdc_resp-reg_receiver"/>
</dbReference>
<evidence type="ECO:0000313" key="15">
    <source>
        <dbReference type="Proteomes" id="UP000282028"/>
    </source>
</evidence>
<feature type="domain" description="Histidine kinase" evidence="12">
    <location>
        <begin position="437"/>
        <end position="655"/>
    </location>
</feature>
<dbReference type="Pfam" id="PF07695">
    <property type="entry name" value="7TMR-DISM_7TM"/>
    <property type="match status" value="1"/>
</dbReference>
<feature type="transmembrane region" description="Helical" evidence="11">
    <location>
        <begin position="332"/>
        <end position="351"/>
    </location>
</feature>
<comment type="catalytic activity">
    <reaction evidence="1">
        <text>ATP + protein L-histidine = ADP + protein N-phospho-L-histidine.</text>
        <dbReference type="EC" id="2.7.13.3"/>
    </reaction>
</comment>
<feature type="transmembrane region" description="Helical" evidence="11">
    <location>
        <begin position="213"/>
        <end position="234"/>
    </location>
</feature>
<dbReference type="Pfam" id="PF00512">
    <property type="entry name" value="HisKA"/>
    <property type="match status" value="1"/>
</dbReference>
<dbReference type="EMBL" id="RHHR01000064">
    <property type="protein sequence ID" value="RNB66290.1"/>
    <property type="molecule type" value="Genomic_DNA"/>
</dbReference>
<evidence type="ECO:0000256" key="9">
    <source>
        <dbReference type="ARBA" id="ARBA00023012"/>
    </source>
</evidence>
<feature type="transmembrane region" description="Helical" evidence="11">
    <location>
        <begin position="363"/>
        <end position="382"/>
    </location>
</feature>